<evidence type="ECO:0000313" key="1">
    <source>
        <dbReference type="EMBL" id="MBB6563237.1"/>
    </source>
</evidence>
<dbReference type="AlphaFoldDB" id="A0A7X0UCB8"/>
<dbReference type="NCBIfam" id="TIGR02664">
    <property type="entry name" value="nitr_red_assoc"/>
    <property type="match status" value="1"/>
</dbReference>
<name>A0A7X0UCB8_9BURK</name>
<dbReference type="EMBL" id="JACHLK010000017">
    <property type="protein sequence ID" value="MBB6563237.1"/>
    <property type="molecule type" value="Genomic_DNA"/>
</dbReference>
<accession>A0A7X0UCB8</accession>
<comment type="caution">
    <text evidence="1">The sequence shown here is derived from an EMBL/GenBank/DDBJ whole genome shotgun (WGS) entry which is preliminary data.</text>
</comment>
<dbReference type="InterPro" id="IPR013481">
    <property type="entry name" value="NarM"/>
</dbReference>
<proteinExistence type="predicted"/>
<evidence type="ECO:0000313" key="2">
    <source>
        <dbReference type="Proteomes" id="UP000575083"/>
    </source>
</evidence>
<organism evidence="1 2">
    <name type="scientific">Acidovorax soli</name>
    <dbReference type="NCBI Taxonomy" id="592050"/>
    <lineage>
        <taxon>Bacteria</taxon>
        <taxon>Pseudomonadati</taxon>
        <taxon>Pseudomonadota</taxon>
        <taxon>Betaproteobacteria</taxon>
        <taxon>Burkholderiales</taxon>
        <taxon>Comamonadaceae</taxon>
        <taxon>Acidovorax</taxon>
    </lineage>
</organism>
<dbReference type="Pfam" id="PF09655">
    <property type="entry name" value="Nitr_red_assoc"/>
    <property type="match status" value="1"/>
</dbReference>
<dbReference type="Proteomes" id="UP000575083">
    <property type="component" value="Unassembled WGS sequence"/>
</dbReference>
<protein>
    <submittedName>
        <fullName evidence="1">Uncharacterized protein</fullName>
    </submittedName>
</protein>
<sequence>MSIEPGPAALGNPEQGLFFRFESDFVSSLRCIPMAVRFKLDLCGVKLSLRAWSQFDHATRARCVGLPTRSEEEVRGYGEALCQALEAIGQKPVRLAIDAAPAWADVRSAPAAVLARGLAEGIAAERFAGWGKLAPLQRFALVKLTRGGHENANFLPALLEFGL</sequence>
<gene>
    <name evidence="1" type="ORF">HNP48_005956</name>
</gene>
<keyword evidence="2" id="KW-1185">Reference proteome</keyword>
<reference evidence="1 2" key="1">
    <citation type="submission" date="2020-08" db="EMBL/GenBank/DDBJ databases">
        <title>Functional genomics of gut bacteria from endangered species of beetles.</title>
        <authorList>
            <person name="Carlos-Shanley C."/>
        </authorList>
    </citation>
    <scope>NUCLEOTIDE SEQUENCE [LARGE SCALE GENOMIC DNA]</scope>
    <source>
        <strain evidence="1 2">S00198</strain>
    </source>
</reference>
<dbReference type="RefSeq" id="WP_184864043.1">
    <property type="nucleotide sequence ID" value="NZ_JACHLK010000017.1"/>
</dbReference>